<gene>
    <name evidence="7" type="ORF">METZ01_LOCUS386961</name>
</gene>
<keyword evidence="4" id="KW-0413">Isomerase</keyword>
<evidence type="ECO:0000313" key="7">
    <source>
        <dbReference type="EMBL" id="SVD34107.1"/>
    </source>
</evidence>
<dbReference type="Pfam" id="PF00254">
    <property type="entry name" value="FKBP_C"/>
    <property type="match status" value="1"/>
</dbReference>
<feature type="region of interest" description="Disordered" evidence="5">
    <location>
        <begin position="1"/>
        <end position="32"/>
    </location>
</feature>
<organism evidence="7">
    <name type="scientific">marine metagenome</name>
    <dbReference type="NCBI Taxonomy" id="408172"/>
    <lineage>
        <taxon>unclassified sequences</taxon>
        <taxon>metagenomes</taxon>
        <taxon>ecological metagenomes</taxon>
    </lineage>
</organism>
<evidence type="ECO:0000256" key="1">
    <source>
        <dbReference type="ARBA" id="ARBA00000971"/>
    </source>
</evidence>
<name>A0A382UJ55_9ZZZZ</name>
<dbReference type="PANTHER" id="PTHR10516:SF443">
    <property type="entry name" value="FK506-BINDING PROTEIN 59-RELATED"/>
    <property type="match status" value="1"/>
</dbReference>
<reference evidence="7" key="1">
    <citation type="submission" date="2018-05" db="EMBL/GenBank/DDBJ databases">
        <authorList>
            <person name="Lanie J.A."/>
            <person name="Ng W.-L."/>
            <person name="Kazmierczak K.M."/>
            <person name="Andrzejewski T.M."/>
            <person name="Davidsen T.M."/>
            <person name="Wayne K.J."/>
            <person name="Tettelin H."/>
            <person name="Glass J.I."/>
            <person name="Rusch D."/>
            <person name="Podicherti R."/>
            <person name="Tsui H.-C.T."/>
            <person name="Winkler M.E."/>
        </authorList>
    </citation>
    <scope>NUCLEOTIDE SEQUENCE</scope>
</reference>
<keyword evidence="3" id="KW-0697">Rotamase</keyword>
<dbReference type="PANTHER" id="PTHR10516">
    <property type="entry name" value="PEPTIDYL-PROLYL CIS-TRANS ISOMERASE"/>
    <property type="match status" value="1"/>
</dbReference>
<dbReference type="Gene3D" id="3.10.50.40">
    <property type="match status" value="1"/>
</dbReference>
<dbReference type="EC" id="5.2.1.8" evidence="2"/>
<evidence type="ECO:0000256" key="3">
    <source>
        <dbReference type="ARBA" id="ARBA00023110"/>
    </source>
</evidence>
<dbReference type="SUPFAM" id="SSF54534">
    <property type="entry name" value="FKBP-like"/>
    <property type="match status" value="1"/>
</dbReference>
<proteinExistence type="predicted"/>
<evidence type="ECO:0000256" key="5">
    <source>
        <dbReference type="SAM" id="MobiDB-lite"/>
    </source>
</evidence>
<evidence type="ECO:0000256" key="4">
    <source>
        <dbReference type="ARBA" id="ARBA00023235"/>
    </source>
</evidence>
<dbReference type="EMBL" id="UINC01144535">
    <property type="protein sequence ID" value="SVD34107.1"/>
    <property type="molecule type" value="Genomic_DNA"/>
</dbReference>
<feature type="compositionally biased region" description="Basic and acidic residues" evidence="5">
    <location>
        <begin position="15"/>
        <end position="31"/>
    </location>
</feature>
<dbReference type="FunFam" id="3.10.50.40:FF:000006">
    <property type="entry name" value="Peptidyl-prolyl cis-trans isomerase"/>
    <property type="match status" value="1"/>
</dbReference>
<dbReference type="GO" id="GO:0005737">
    <property type="term" value="C:cytoplasm"/>
    <property type="evidence" value="ECO:0007669"/>
    <property type="project" value="TreeGrafter"/>
</dbReference>
<protein>
    <recommendedName>
        <fullName evidence="2">peptidylprolyl isomerase</fullName>
        <ecNumber evidence="2">5.2.1.8</ecNumber>
    </recommendedName>
</protein>
<comment type="catalytic activity">
    <reaction evidence="1">
        <text>[protein]-peptidylproline (omega=180) = [protein]-peptidylproline (omega=0)</text>
        <dbReference type="Rhea" id="RHEA:16237"/>
        <dbReference type="Rhea" id="RHEA-COMP:10747"/>
        <dbReference type="Rhea" id="RHEA-COMP:10748"/>
        <dbReference type="ChEBI" id="CHEBI:83833"/>
        <dbReference type="ChEBI" id="CHEBI:83834"/>
        <dbReference type="EC" id="5.2.1.8"/>
    </reaction>
</comment>
<sequence length="118" mass="13182">MPLTESDQPYIKTDTGLEYRSLEEGEGDKPEASSTVTVHYMGCFEDGEQFDSSYDRNEPTTFPLSGVIPGWTEGLQLMNSGSKYQFKIPYQLGYGEAGYPGVIPPKATLYFEIELISF</sequence>
<dbReference type="InterPro" id="IPR046357">
    <property type="entry name" value="PPIase_dom_sf"/>
</dbReference>
<evidence type="ECO:0000256" key="2">
    <source>
        <dbReference type="ARBA" id="ARBA00013194"/>
    </source>
</evidence>
<accession>A0A382UJ55</accession>
<dbReference type="AlphaFoldDB" id="A0A382UJ55"/>
<dbReference type="InterPro" id="IPR001179">
    <property type="entry name" value="PPIase_FKBP_dom"/>
</dbReference>
<evidence type="ECO:0000259" key="6">
    <source>
        <dbReference type="PROSITE" id="PS50059"/>
    </source>
</evidence>
<dbReference type="InterPro" id="IPR050689">
    <property type="entry name" value="FKBP-type_PPIase"/>
</dbReference>
<dbReference type="PROSITE" id="PS50059">
    <property type="entry name" value="FKBP_PPIASE"/>
    <property type="match status" value="1"/>
</dbReference>
<feature type="domain" description="PPIase FKBP-type" evidence="6">
    <location>
        <begin position="33"/>
        <end position="118"/>
    </location>
</feature>
<dbReference type="GO" id="GO:0003755">
    <property type="term" value="F:peptidyl-prolyl cis-trans isomerase activity"/>
    <property type="evidence" value="ECO:0007669"/>
    <property type="project" value="UniProtKB-KW"/>
</dbReference>